<dbReference type="WBParaSite" id="maker-PairedContig_2216-snap-gene-0.3-mRNA-1">
    <property type="protein sequence ID" value="maker-PairedContig_2216-snap-gene-0.3-mRNA-1"/>
    <property type="gene ID" value="maker-PairedContig_2216-snap-gene-0.3"/>
</dbReference>
<name>A0A1I8EIB7_WUCBA</name>
<evidence type="ECO:0000313" key="1">
    <source>
        <dbReference type="WBParaSite" id="maker-PairedContig_2216-snap-gene-0.3-mRNA-1"/>
    </source>
</evidence>
<organism evidence="1">
    <name type="scientific">Wuchereria bancrofti</name>
    <dbReference type="NCBI Taxonomy" id="6293"/>
    <lineage>
        <taxon>Eukaryota</taxon>
        <taxon>Metazoa</taxon>
        <taxon>Ecdysozoa</taxon>
        <taxon>Nematoda</taxon>
        <taxon>Chromadorea</taxon>
        <taxon>Rhabditida</taxon>
        <taxon>Spirurina</taxon>
        <taxon>Spiruromorpha</taxon>
        <taxon>Filarioidea</taxon>
        <taxon>Onchocercidae</taxon>
        <taxon>Wuchereria</taxon>
    </lineage>
</organism>
<dbReference type="STRING" id="6293.A0A1I8EIB7"/>
<reference evidence="1" key="1">
    <citation type="submission" date="2016-11" db="UniProtKB">
        <authorList>
            <consortium name="WormBaseParasite"/>
        </authorList>
    </citation>
    <scope>IDENTIFICATION</scope>
    <source>
        <strain evidence="1">pt0022</strain>
    </source>
</reference>
<dbReference type="AlphaFoldDB" id="A0A1I8EIB7"/>
<accession>A0A1I8EIB7</accession>
<sequence>MIQIELSEFVEEDIEGLLPVSETLKDVQLLSPTEIGAFRKDLSSFKDYLVSIMKLFAVGTFEWGGTTQIQAKLSSKLPIYDNVVNDFRRAELWFDLIEFLKEEKMYIRCSQAYFRAMQNRVRTLFYVRLNNARGIQLKSYGMQLWINFAHPELDHSILTGKGYHLPCTEEKELEVAAEAQKTPEMKVNIKGKSGLDAVLGLRVFETTINEALGRCVSGRNGWSHQYIYWLQDIISFLGYDGISLSVYGVWSNMLVRPNC</sequence>
<proteinExistence type="predicted"/>
<protein>
    <submittedName>
        <fullName evidence="1">Uncharacterized protein</fullName>
    </submittedName>
</protein>